<dbReference type="Proteomes" id="UP000198535">
    <property type="component" value="Unassembled WGS sequence"/>
</dbReference>
<accession>A0A1I4UC42</accession>
<dbReference type="STRING" id="487685.SAMN04488696_2689"/>
<name>A0A1I4UC42_9EURY</name>
<dbReference type="OrthoDB" id="122662at2157"/>
<dbReference type="EMBL" id="FOUJ01000006">
    <property type="protein sequence ID" value="SFM86528.1"/>
    <property type="molecule type" value="Genomic_DNA"/>
</dbReference>
<proteinExistence type="predicted"/>
<evidence type="ECO:0000313" key="2">
    <source>
        <dbReference type="Proteomes" id="UP000198535"/>
    </source>
</evidence>
<keyword evidence="2" id="KW-1185">Reference proteome</keyword>
<protein>
    <submittedName>
        <fullName evidence="1">Uncharacterized protein</fullName>
    </submittedName>
</protein>
<dbReference type="AlphaFoldDB" id="A0A1I4UC42"/>
<dbReference type="RefSeq" id="WP_091937765.1">
    <property type="nucleotide sequence ID" value="NZ_FOUJ01000006.1"/>
</dbReference>
<gene>
    <name evidence="1" type="ORF">SAMN04488696_2689</name>
</gene>
<organism evidence="1 2">
    <name type="scientific">Methanolobus profundi</name>
    <dbReference type="NCBI Taxonomy" id="487685"/>
    <lineage>
        <taxon>Archaea</taxon>
        <taxon>Methanobacteriati</taxon>
        <taxon>Methanobacteriota</taxon>
        <taxon>Stenosarchaea group</taxon>
        <taxon>Methanomicrobia</taxon>
        <taxon>Methanosarcinales</taxon>
        <taxon>Methanosarcinaceae</taxon>
        <taxon>Methanolobus</taxon>
    </lineage>
</organism>
<sequence>MAGTFYSGAKVLADLIDEIADKLIAEGWTDGDTTWDTTDRTVGANNARRCLYHSTDDIYLTLECHDQSYWVYSTSYQAKGLRIAFHSTWDSVNHTYPNMDYHTYVPFFGRSSTTPVTNCFSTQLTYFCWVDSTGFVLMARPEANSTDNLQVSAITVVERIASKEYSDGLTNFYNYTKLNYEGWRNTAGNSLGRCHNMCRPFTYTNSWSTEGIQFWHADYHAFKSDGNGKVYYAKPLIFNDQAETMPIGQSELFFMFSEGGGLVDGDVVAIDGATTKFLCIGMDSPDNTGRVNYAIKYVE</sequence>
<evidence type="ECO:0000313" key="1">
    <source>
        <dbReference type="EMBL" id="SFM86528.1"/>
    </source>
</evidence>
<reference evidence="2" key="1">
    <citation type="submission" date="2016-10" db="EMBL/GenBank/DDBJ databases">
        <authorList>
            <person name="Varghese N."/>
            <person name="Submissions S."/>
        </authorList>
    </citation>
    <scope>NUCLEOTIDE SEQUENCE [LARGE SCALE GENOMIC DNA]</scope>
    <source>
        <strain evidence="2">Mob M</strain>
    </source>
</reference>